<dbReference type="OrthoDB" id="1894577at2759"/>
<keyword evidence="3" id="KW-1185">Reference proteome</keyword>
<evidence type="ECO:0000256" key="1">
    <source>
        <dbReference type="SAM" id="MobiDB-lite"/>
    </source>
</evidence>
<feature type="region of interest" description="Disordered" evidence="1">
    <location>
        <begin position="546"/>
        <end position="572"/>
    </location>
</feature>
<dbReference type="KEGG" id="nau:109232275"/>
<feature type="region of interest" description="Disordered" evidence="1">
    <location>
        <begin position="268"/>
        <end position="294"/>
    </location>
</feature>
<feature type="region of interest" description="Disordered" evidence="1">
    <location>
        <begin position="359"/>
        <end position="408"/>
    </location>
</feature>
<sequence length="713" mass="79116">MAGAYSTSPCFVRPHALLSRKPLLLACAVITPRPRKLTKRKNYLRPKILRTLTKQYINPRTEPIISPLETPIQHTHILPSDQVTGDELKLPKNQELRLPEVSEPAGVVNDTAGTFYETPLQQTHIISSDLAARDELNTSENQELRLSEVSGPAGVVNASAGVFTKSSLLKFGLWVVGAFVLQTVCAVWVLGSADYSVKNGTSDRNGYKKEVLDLDLDLDLEGKSKHKLRMFMNGDGKQNGENGGIVFVDETEMEKKIKVIQHMAREAREKERLETKGSNVDEESEDEEDSDVKIGIKKEVDERLIKMRKRLEKGSDKQPANSVNYPRVDVDKNGRKDGVNLDEKERNAALIFKRKHKFRDFGSKPSNKPKGFVPPEHPSDGTNGEKTVEGNTEVLKNGNGEGGVDVSGDDEVDLFTLDSHRGAIMNFGESIKRKENTEEAESKIPVQMKSSENNLRRKKGRSIEKVEGGKVDVVKSVKKNSLETRGWKKKRIASDLEESEPGIDISVDRNNGSSLFEAVDSKEPMQETGTISNTGNTLVEVVDSKESHSMKSTTTMNGHKKSNRNGASKMEEVKDQKVVKPNGGMKSGNDTDLWWFSLPYVLVIRMRRGHEDEGPEGLFAIKSSSNVNGSSSHTVAFEDRGDATNFCYLLESSFDDLGDFSAEIVPFPVKELIEAIRSHAMKAIVVKKGKLKLYAGQPLTDVEMVLRSLVEPE</sequence>
<dbReference type="PANTHER" id="PTHR34962:SF3">
    <property type="entry name" value="ABC SUBFAMILY C PROTEIN"/>
    <property type="match status" value="1"/>
</dbReference>
<accession>A0A1J6I100</accession>
<organism evidence="2 3">
    <name type="scientific">Nicotiana attenuata</name>
    <name type="common">Coyote tobacco</name>
    <dbReference type="NCBI Taxonomy" id="49451"/>
    <lineage>
        <taxon>Eukaryota</taxon>
        <taxon>Viridiplantae</taxon>
        <taxon>Streptophyta</taxon>
        <taxon>Embryophyta</taxon>
        <taxon>Tracheophyta</taxon>
        <taxon>Spermatophyta</taxon>
        <taxon>Magnoliopsida</taxon>
        <taxon>eudicotyledons</taxon>
        <taxon>Gunneridae</taxon>
        <taxon>Pentapetalae</taxon>
        <taxon>asterids</taxon>
        <taxon>lamiids</taxon>
        <taxon>Solanales</taxon>
        <taxon>Solanaceae</taxon>
        <taxon>Nicotianoideae</taxon>
        <taxon>Nicotianeae</taxon>
        <taxon>Nicotiana</taxon>
    </lineage>
</organism>
<name>A0A1J6I100_NICAT</name>
<proteinExistence type="predicted"/>
<dbReference type="PANTHER" id="PTHR34962">
    <property type="entry name" value="EMBRYO DEFECTIVE 1703-RELATED"/>
    <property type="match status" value="1"/>
</dbReference>
<comment type="caution">
    <text evidence="2">The sequence shown here is derived from an EMBL/GenBank/DDBJ whole genome shotgun (WGS) entry which is preliminary data.</text>
</comment>
<dbReference type="EMBL" id="MJEQ01037191">
    <property type="protein sequence ID" value="OIS98781.1"/>
    <property type="molecule type" value="Genomic_DNA"/>
</dbReference>
<dbReference type="Proteomes" id="UP000187609">
    <property type="component" value="Unassembled WGS sequence"/>
</dbReference>
<feature type="compositionally biased region" description="Acidic residues" evidence="1">
    <location>
        <begin position="280"/>
        <end position="290"/>
    </location>
</feature>
<reference evidence="2" key="1">
    <citation type="submission" date="2016-11" db="EMBL/GenBank/DDBJ databases">
        <title>The genome of Nicotiana attenuata.</title>
        <authorList>
            <person name="Xu S."/>
            <person name="Brockmoeller T."/>
            <person name="Gaquerel E."/>
            <person name="Navarro A."/>
            <person name="Kuhl H."/>
            <person name="Gase K."/>
            <person name="Ling Z."/>
            <person name="Zhou W."/>
            <person name="Kreitzer C."/>
            <person name="Stanke M."/>
            <person name="Tang H."/>
            <person name="Lyons E."/>
            <person name="Pandey P."/>
            <person name="Pandey S.P."/>
            <person name="Timmermann B."/>
            <person name="Baldwin I.T."/>
        </authorList>
    </citation>
    <scope>NUCLEOTIDE SEQUENCE [LARGE SCALE GENOMIC DNA]</scope>
    <source>
        <strain evidence="2">UT</strain>
    </source>
</reference>
<dbReference type="Gramene" id="OIS98781">
    <property type="protein sequence ID" value="OIS98781"/>
    <property type="gene ID" value="A4A49_09097"/>
</dbReference>
<dbReference type="AlphaFoldDB" id="A0A1J6I100"/>
<dbReference type="OMA" id="EIQHMAR"/>
<gene>
    <name evidence="2" type="ORF">A4A49_09097</name>
</gene>
<feature type="region of interest" description="Disordered" evidence="1">
    <location>
        <begin position="310"/>
        <end position="340"/>
    </location>
</feature>
<protein>
    <submittedName>
        <fullName evidence="2">Uncharacterized protein</fullName>
    </submittedName>
</protein>
<feature type="compositionally biased region" description="Basic and acidic residues" evidence="1">
    <location>
        <begin position="328"/>
        <end position="340"/>
    </location>
</feature>
<dbReference type="STRING" id="49451.A0A1J6I100"/>
<evidence type="ECO:0000313" key="3">
    <source>
        <dbReference type="Proteomes" id="UP000187609"/>
    </source>
</evidence>
<evidence type="ECO:0000313" key="2">
    <source>
        <dbReference type="EMBL" id="OIS98781.1"/>
    </source>
</evidence>